<reference evidence="1 2" key="1">
    <citation type="submission" date="2021-12" db="EMBL/GenBank/DDBJ databases">
        <title>High titer production of polyol ester of fatty acids by Rhodotorula paludigena BS15 towards product separation-free biomass refinery.</title>
        <authorList>
            <person name="Mano J."/>
            <person name="Ono H."/>
            <person name="Tanaka T."/>
            <person name="Naito K."/>
            <person name="Sushida H."/>
            <person name="Ike M."/>
            <person name="Tokuyasu K."/>
            <person name="Kitaoka M."/>
        </authorList>
    </citation>
    <scope>NUCLEOTIDE SEQUENCE [LARGE SCALE GENOMIC DNA]</scope>
    <source>
        <strain evidence="1 2">BS15</strain>
    </source>
</reference>
<evidence type="ECO:0000313" key="2">
    <source>
        <dbReference type="Proteomes" id="UP001342314"/>
    </source>
</evidence>
<proteinExistence type="predicted"/>
<dbReference type="EMBL" id="BQKY01000012">
    <property type="protein sequence ID" value="GJN92735.1"/>
    <property type="molecule type" value="Genomic_DNA"/>
</dbReference>
<sequence length="239" mass="28014">MLDALSSLSFADYQPYLLDRSTEPVWSPALYNTIVRFLGACAPFQQWARAPRALEHDVEAHPLAKRITSQQPDKQAIQAAFRPRPAPGYEFLDFSLQIKFRAMRDVMRWMWQDEHLQAEHVAGLVRFGPLALHILVREFATILRFTELTQHSETALRVFLANLALPTPFTRAAEHLLDWLNTTASPDRHYLFFCRPDGALRCDRPWEWWFERALSDEGATRRDLDEWERETLQVEHWEP</sequence>
<accession>A0AAV5GJE9</accession>
<dbReference type="AlphaFoldDB" id="A0AAV5GJE9"/>
<name>A0AAV5GJE9_9BASI</name>
<dbReference type="Proteomes" id="UP001342314">
    <property type="component" value="Unassembled WGS sequence"/>
</dbReference>
<organism evidence="1 2">
    <name type="scientific">Rhodotorula paludigena</name>
    <dbReference type="NCBI Taxonomy" id="86838"/>
    <lineage>
        <taxon>Eukaryota</taxon>
        <taxon>Fungi</taxon>
        <taxon>Dikarya</taxon>
        <taxon>Basidiomycota</taxon>
        <taxon>Pucciniomycotina</taxon>
        <taxon>Microbotryomycetes</taxon>
        <taxon>Sporidiobolales</taxon>
        <taxon>Sporidiobolaceae</taxon>
        <taxon>Rhodotorula</taxon>
    </lineage>
</organism>
<gene>
    <name evidence="1" type="ORF">Rhopal_005773-T1</name>
</gene>
<comment type="caution">
    <text evidence="1">The sequence shown here is derived from an EMBL/GenBank/DDBJ whole genome shotgun (WGS) entry which is preliminary data.</text>
</comment>
<evidence type="ECO:0000313" key="1">
    <source>
        <dbReference type="EMBL" id="GJN92735.1"/>
    </source>
</evidence>
<keyword evidence="2" id="KW-1185">Reference proteome</keyword>
<protein>
    <submittedName>
        <fullName evidence="1">Uncharacterized protein</fullName>
    </submittedName>
</protein>